<protein>
    <submittedName>
        <fullName evidence="1">Uncharacterized protein</fullName>
    </submittedName>
</protein>
<name>A0ABD0YM13_9HEMI</name>
<sequence length="410" mass="45613">MAPKRRNMFYRNKKQETTEIGTPHVQLPSYLEPKPVNSAAKFPKRISTPVLHPVGIKGMNDVMDEANHESTGVTPQASHGAKVSSICEEGLRDGRSVESELPKITVDTLIDKLKQYIWSLELQENSSNETTLTPNIDENLQDLFQKLYDKLESMSGTWDPTNIDRADFTTDTPLIKFKGFVSPVKFSGMAQNTISKLNVTQHLDFELSIEFENIMGEGYYDLDFNILSVLPLYGAGDFSLKGAMNSIKLSGMGQYSVDILNVTQNLDFQIGFGFANLMVEGDYDIDFNVLTLLPFYGAGEFGILLTGFNISLAANFQEGPDSLQGNHLKLDFKLDQIQLEMGGFAGGGKVASFINNVLSGVGADIIMEYKDVILDLINPILESEMNRMLARDKITIEFVVNAIKEFLKRT</sequence>
<dbReference type="Pfam" id="PF06585">
    <property type="entry name" value="JHBP"/>
    <property type="match status" value="1"/>
</dbReference>
<dbReference type="InterPro" id="IPR038606">
    <property type="entry name" value="To_sf"/>
</dbReference>
<evidence type="ECO:0000313" key="2">
    <source>
        <dbReference type="Proteomes" id="UP001558652"/>
    </source>
</evidence>
<dbReference type="InterPro" id="IPR010562">
    <property type="entry name" value="Haemolymph_juvenile_hormone-bd"/>
</dbReference>
<keyword evidence="2" id="KW-1185">Reference proteome</keyword>
<comment type="caution">
    <text evidence="1">The sequence shown here is derived from an EMBL/GenBank/DDBJ whole genome shotgun (WGS) entry which is preliminary data.</text>
</comment>
<gene>
    <name evidence="1" type="ORF">AAG570_010260</name>
</gene>
<dbReference type="EMBL" id="JBFDAA010000005">
    <property type="protein sequence ID" value="KAL1132303.1"/>
    <property type="molecule type" value="Genomic_DNA"/>
</dbReference>
<accession>A0ABD0YM13</accession>
<organism evidence="1 2">
    <name type="scientific">Ranatra chinensis</name>
    <dbReference type="NCBI Taxonomy" id="642074"/>
    <lineage>
        <taxon>Eukaryota</taxon>
        <taxon>Metazoa</taxon>
        <taxon>Ecdysozoa</taxon>
        <taxon>Arthropoda</taxon>
        <taxon>Hexapoda</taxon>
        <taxon>Insecta</taxon>
        <taxon>Pterygota</taxon>
        <taxon>Neoptera</taxon>
        <taxon>Paraneoptera</taxon>
        <taxon>Hemiptera</taxon>
        <taxon>Heteroptera</taxon>
        <taxon>Panheteroptera</taxon>
        <taxon>Nepomorpha</taxon>
        <taxon>Nepidae</taxon>
        <taxon>Ranatrinae</taxon>
        <taxon>Ranatra</taxon>
    </lineage>
</organism>
<dbReference type="PANTHER" id="PTHR11008">
    <property type="entry name" value="PROTEIN TAKEOUT-LIKE PROTEIN"/>
    <property type="match status" value="1"/>
</dbReference>
<dbReference type="AlphaFoldDB" id="A0ABD0YM13"/>
<evidence type="ECO:0000313" key="1">
    <source>
        <dbReference type="EMBL" id="KAL1132303.1"/>
    </source>
</evidence>
<dbReference type="Gene3D" id="3.15.10.30">
    <property type="entry name" value="Haemolymph juvenile hormone binding protein"/>
    <property type="match status" value="2"/>
</dbReference>
<dbReference type="PANTHER" id="PTHR11008:SF9">
    <property type="entry name" value="PROTEIN TAKEOUT-LIKE PROTEIN"/>
    <property type="match status" value="1"/>
</dbReference>
<proteinExistence type="predicted"/>
<dbReference type="Proteomes" id="UP001558652">
    <property type="component" value="Unassembled WGS sequence"/>
</dbReference>
<dbReference type="SMART" id="SM00700">
    <property type="entry name" value="JHBP"/>
    <property type="match status" value="1"/>
</dbReference>
<reference evidence="1 2" key="1">
    <citation type="submission" date="2024-07" db="EMBL/GenBank/DDBJ databases">
        <title>Chromosome-level genome assembly of the water stick insect Ranatra chinensis (Heteroptera: Nepidae).</title>
        <authorList>
            <person name="Liu X."/>
        </authorList>
    </citation>
    <scope>NUCLEOTIDE SEQUENCE [LARGE SCALE GENOMIC DNA]</scope>
    <source>
        <strain evidence="1">Cailab_2021Rc</strain>
        <tissue evidence="1">Muscle</tissue>
    </source>
</reference>